<dbReference type="Pfam" id="PF13240">
    <property type="entry name" value="Zn_Ribbon_1"/>
    <property type="match status" value="1"/>
</dbReference>
<sequence>MKMMLVEDGKMSKYCEQCGTELEDNAVFCPECGTKCHSENVEVKERLKENKSKKKIFLIGTGVLLLALCIIGSVTGFFSDFKKGYEDTGNGKSTKSQKSALTEDGKAYKMTVQEYCDRFNEMANGSWCSGDEEIWRKEVYEGTLDSLQEAAAYDSEVAELIVQTMTPKMIPGTTLLESEDTDELPSGENYLKYTYTNQYSFIPDNVGVQILALKDTNQIVGVTAQFPMEYRNVGDKFGKLICDSFGETTDEFQELYIKMKEAGGYGHMYKDGTVFELMYYNNSEEAALFKMSACTKEHYEEAWVNNPDLPSKENPIQNSEEDSEVSNEENTEANNVEINDTETGINESSGTQQNDILEMFDNLIFYEGTWGDFGAHVNEYQGMVESAIKSSISLSDYFGDVNGTYMILEKRVLNDDVLENGQSATNQLYTITFEGPSVTGTGGARHLECTVSSPDGVSLIYNEISYY</sequence>
<evidence type="ECO:0000313" key="4">
    <source>
        <dbReference type="EMBL" id="MSS41088.1"/>
    </source>
</evidence>
<proteinExistence type="predicted"/>
<evidence type="ECO:0000313" key="5">
    <source>
        <dbReference type="Proteomes" id="UP000462363"/>
    </source>
</evidence>
<feature type="transmembrane region" description="Helical" evidence="2">
    <location>
        <begin position="56"/>
        <end position="78"/>
    </location>
</feature>
<dbReference type="InterPro" id="IPR026870">
    <property type="entry name" value="Zinc_ribbon_dom"/>
</dbReference>
<evidence type="ECO:0000256" key="1">
    <source>
        <dbReference type="SAM" id="MobiDB-lite"/>
    </source>
</evidence>
<keyword evidence="2" id="KW-0472">Membrane</keyword>
<dbReference type="AlphaFoldDB" id="A0A844F4F9"/>
<feature type="region of interest" description="Disordered" evidence="1">
    <location>
        <begin position="305"/>
        <end position="349"/>
    </location>
</feature>
<keyword evidence="2" id="KW-1133">Transmembrane helix</keyword>
<feature type="compositionally biased region" description="Acidic residues" evidence="1">
    <location>
        <begin position="319"/>
        <end position="331"/>
    </location>
</feature>
<dbReference type="Proteomes" id="UP000462363">
    <property type="component" value="Unassembled WGS sequence"/>
</dbReference>
<feature type="domain" description="Zinc-ribbon" evidence="3">
    <location>
        <begin position="14"/>
        <end position="35"/>
    </location>
</feature>
<protein>
    <submittedName>
        <fullName evidence="4">Zinc-ribbon domain-containing protein</fullName>
    </submittedName>
</protein>
<accession>A0A844F4F9</accession>
<feature type="compositionally biased region" description="Polar residues" evidence="1">
    <location>
        <begin position="333"/>
        <end position="349"/>
    </location>
</feature>
<dbReference type="EMBL" id="VUMB01000025">
    <property type="protein sequence ID" value="MSS41088.1"/>
    <property type="molecule type" value="Genomic_DNA"/>
</dbReference>
<keyword evidence="2" id="KW-0812">Transmembrane</keyword>
<organism evidence="4 5">
    <name type="scientific">Clostridium scindens (strain JCM 10418 / VPI 12708)</name>
    <dbReference type="NCBI Taxonomy" id="29347"/>
    <lineage>
        <taxon>Bacteria</taxon>
        <taxon>Bacillati</taxon>
        <taxon>Bacillota</taxon>
        <taxon>Clostridia</taxon>
        <taxon>Lachnospirales</taxon>
        <taxon>Lachnospiraceae</taxon>
    </lineage>
</organism>
<evidence type="ECO:0000259" key="3">
    <source>
        <dbReference type="Pfam" id="PF13240"/>
    </source>
</evidence>
<gene>
    <name evidence="4" type="ORF">FYJ37_12190</name>
</gene>
<name>A0A844F4F9_CLOSV</name>
<evidence type="ECO:0000256" key="2">
    <source>
        <dbReference type="SAM" id="Phobius"/>
    </source>
</evidence>
<comment type="caution">
    <text evidence="4">The sequence shown here is derived from an EMBL/GenBank/DDBJ whole genome shotgun (WGS) entry which is preliminary data.</text>
</comment>
<reference evidence="4 5" key="1">
    <citation type="submission" date="2019-08" db="EMBL/GenBank/DDBJ databases">
        <title>In-depth cultivation of the pig gut microbiome towards novel bacterial diversity and tailored functional studies.</title>
        <authorList>
            <person name="Wylensek D."/>
            <person name="Hitch T.C.A."/>
            <person name="Clavel T."/>
        </authorList>
    </citation>
    <scope>NUCLEOTIDE SEQUENCE [LARGE SCALE GENOMIC DNA]</scope>
    <source>
        <strain evidence="4 5">BL-389-WT-3D</strain>
    </source>
</reference>